<dbReference type="Proteomes" id="UP000766336">
    <property type="component" value="Unassembled WGS sequence"/>
</dbReference>
<keyword evidence="1" id="KW-0732">Signal</keyword>
<organism evidence="2 3">
    <name type="scientific">Roseococcus pinisoli</name>
    <dbReference type="NCBI Taxonomy" id="2835040"/>
    <lineage>
        <taxon>Bacteria</taxon>
        <taxon>Pseudomonadati</taxon>
        <taxon>Pseudomonadota</taxon>
        <taxon>Alphaproteobacteria</taxon>
        <taxon>Acetobacterales</taxon>
        <taxon>Roseomonadaceae</taxon>
        <taxon>Roseococcus</taxon>
    </lineage>
</organism>
<proteinExistence type="predicted"/>
<sequence>MNASVTLAAALLATGLAAGAASAQSYPRLIGGADNSTVEYAPGSMNNVVGGGPVTVITEEQGKPVARHAPSSSVQRPLAGLVPVLVGPESSYDIVWVPSTPSSTMTASTPSAPRG</sequence>
<feature type="signal peptide" evidence="1">
    <location>
        <begin position="1"/>
        <end position="23"/>
    </location>
</feature>
<gene>
    <name evidence="2" type="ORF">KHU32_04645</name>
</gene>
<protein>
    <submittedName>
        <fullName evidence="2">Uncharacterized protein</fullName>
    </submittedName>
</protein>
<dbReference type="EMBL" id="JAHCDA010000001">
    <property type="protein sequence ID" value="MBS7810215.1"/>
    <property type="molecule type" value="Genomic_DNA"/>
</dbReference>
<feature type="chain" id="PRO_5045285127" evidence="1">
    <location>
        <begin position="24"/>
        <end position="115"/>
    </location>
</feature>
<accession>A0ABS5QB83</accession>
<dbReference type="RefSeq" id="WP_213668849.1">
    <property type="nucleotide sequence ID" value="NZ_JAHCDA010000001.1"/>
</dbReference>
<evidence type="ECO:0000313" key="2">
    <source>
        <dbReference type="EMBL" id="MBS7810215.1"/>
    </source>
</evidence>
<keyword evidence="3" id="KW-1185">Reference proteome</keyword>
<comment type="caution">
    <text evidence="2">The sequence shown here is derived from an EMBL/GenBank/DDBJ whole genome shotgun (WGS) entry which is preliminary data.</text>
</comment>
<evidence type="ECO:0000313" key="3">
    <source>
        <dbReference type="Proteomes" id="UP000766336"/>
    </source>
</evidence>
<name>A0ABS5QB83_9PROT</name>
<evidence type="ECO:0000256" key="1">
    <source>
        <dbReference type="SAM" id="SignalP"/>
    </source>
</evidence>
<reference evidence="2 3" key="1">
    <citation type="submission" date="2021-05" db="EMBL/GenBank/DDBJ databases">
        <title>Roseococcus sp. XZZS9, whole genome shotgun sequencing project.</title>
        <authorList>
            <person name="Zhao G."/>
            <person name="Shen L."/>
        </authorList>
    </citation>
    <scope>NUCLEOTIDE SEQUENCE [LARGE SCALE GENOMIC DNA]</scope>
    <source>
        <strain evidence="2 3">XZZS9</strain>
    </source>
</reference>